<keyword evidence="2 17" id="KW-0723">Serine/threonine-protein kinase</keyword>
<evidence type="ECO:0000313" key="26">
    <source>
        <dbReference type="EMBL" id="KAJ1687725.1"/>
    </source>
</evidence>
<dbReference type="PROSITE" id="PS50026">
    <property type="entry name" value="EGF_3"/>
    <property type="match status" value="1"/>
</dbReference>
<dbReference type="Pfam" id="PF01453">
    <property type="entry name" value="B_lectin"/>
    <property type="match status" value="1"/>
</dbReference>
<dbReference type="Proteomes" id="UP001151287">
    <property type="component" value="Unassembled WGS sequence"/>
</dbReference>
<evidence type="ECO:0000256" key="20">
    <source>
        <dbReference type="SAM" id="Phobius"/>
    </source>
</evidence>
<evidence type="ECO:0000259" key="22">
    <source>
        <dbReference type="PROSITE" id="PS50011"/>
    </source>
</evidence>
<dbReference type="InterPro" id="IPR008271">
    <property type="entry name" value="Ser/Thr_kinase_AS"/>
</dbReference>
<keyword evidence="12" id="KW-1015">Disulfide bond</keyword>
<evidence type="ECO:0000256" key="16">
    <source>
        <dbReference type="ARBA" id="ARBA00048679"/>
    </source>
</evidence>
<comment type="subcellular location">
    <subcellularLocation>
        <location evidence="1">Membrane</location>
        <topology evidence="1">Single-pass type I membrane protein</topology>
    </subcellularLocation>
</comment>
<keyword evidence="7 17" id="KW-0547">Nucleotide-binding</keyword>
<proteinExistence type="inferred from homology"/>
<dbReference type="CDD" id="cd00028">
    <property type="entry name" value="B_lectin"/>
    <property type="match status" value="1"/>
</dbReference>
<keyword evidence="3 18" id="KW-0245">EGF-like domain</keyword>
<dbReference type="InterPro" id="IPR036426">
    <property type="entry name" value="Bulb-type_lectin_dom_sf"/>
</dbReference>
<comment type="catalytic activity">
    <reaction evidence="16 17">
        <text>L-seryl-[protein] + ATP = O-phospho-L-seryl-[protein] + ADP + H(+)</text>
        <dbReference type="Rhea" id="RHEA:17989"/>
        <dbReference type="Rhea" id="RHEA-COMP:9863"/>
        <dbReference type="Rhea" id="RHEA-COMP:11604"/>
        <dbReference type="ChEBI" id="CHEBI:15378"/>
        <dbReference type="ChEBI" id="CHEBI:29999"/>
        <dbReference type="ChEBI" id="CHEBI:30616"/>
        <dbReference type="ChEBI" id="CHEBI:83421"/>
        <dbReference type="ChEBI" id="CHEBI:456216"/>
        <dbReference type="EC" id="2.7.11.1"/>
    </reaction>
</comment>
<dbReference type="Pfam" id="PF00954">
    <property type="entry name" value="S_locus_glycop"/>
    <property type="match status" value="1"/>
</dbReference>
<dbReference type="Pfam" id="PF00024">
    <property type="entry name" value="PAN_1"/>
    <property type="match status" value="1"/>
</dbReference>
<dbReference type="InterPro" id="IPR011009">
    <property type="entry name" value="Kinase-like_dom_sf"/>
</dbReference>
<keyword evidence="27" id="KW-1185">Reference proteome</keyword>
<dbReference type="SMART" id="SM00473">
    <property type="entry name" value="PAN_AP"/>
    <property type="match status" value="1"/>
</dbReference>
<evidence type="ECO:0000256" key="3">
    <source>
        <dbReference type="ARBA" id="ARBA00022536"/>
    </source>
</evidence>
<evidence type="ECO:0000256" key="17">
    <source>
        <dbReference type="PIRNR" id="PIRNR000641"/>
    </source>
</evidence>
<sequence>MSPLFHLLFLSLFISTKAINYLDLGAFLSVEDPSRVLKSLSGTFTCGFHNISPTAFTFSIWFSNSANYTEVWAANRNRPVYGVGSIFKLRRDGNLVLKDFDGGVIWVTNVSRQNAYRAELLNSGNLVIKDRGNITLWQSFAYPTDTLLPNQPITANTNLIAFRAPLSSDYYKFYFDDNYILSLRYENPNFSTIYWPNPVYTVYGNGRVSSLSRKYGSLDPNGLFTSSDGLRFEASDLGPQTWRRLTLDPDGNLRLYSLNEFDGSWSVSWIAVSQHCRVHGFCGENGICMYTPEPTCTCPPGYKMNDLSNWSKGCGPKYNITSIAKSKARFVNLPNSDYWGSDINVTKSLSLGQCKKICRNHVSCKGFEYQPGNGDCYAKDLLFNGRSRLGYPGDIYLKLPPSIKDAKLLFPRVLTPICQSKEPEIMLPLQKKSAKGRTPWAYLYWFSFAIFVIELFFISFGYLFLFRNESSPLEKEEGYKLVSSQFRRYTYKELEKATKKFKDVIGHGGSGVVYKGVLRDSRVAAMKRLDEVNQGEEEFQAELNVIGQIYHMNLVRIWGFCSEKSHRILVTEYVENGSLDKALFGTGKNFLLRWKQRYNIAAGVAKGLAYLHHECLEWVIHCDIKPENILLDRDFEPKITDFGLAKLLHRRGGNSVLSRIRGTRGYIAPEWATNLPITAKVDVYSYGILLLELVIGVRVSDWVTDNGEGVNMVLRSLVMMLNEKLTNDEPSFIGEIVDPRLRGDFNLAEVIACVKLAISCLEEEHSKRPSMNFVVQTLHSVNAGANFQRYT</sequence>
<evidence type="ECO:0000256" key="4">
    <source>
        <dbReference type="ARBA" id="ARBA00022679"/>
    </source>
</evidence>
<feature type="signal peptide" evidence="21">
    <location>
        <begin position="1"/>
        <end position="18"/>
    </location>
</feature>
<keyword evidence="6 21" id="KW-0732">Signal</keyword>
<dbReference type="PROSITE" id="PS00107">
    <property type="entry name" value="PROTEIN_KINASE_ATP"/>
    <property type="match status" value="1"/>
</dbReference>
<dbReference type="PROSITE" id="PS00108">
    <property type="entry name" value="PROTEIN_KINASE_ST"/>
    <property type="match status" value="1"/>
</dbReference>
<dbReference type="SUPFAM" id="SSF56112">
    <property type="entry name" value="Protein kinase-like (PK-like)"/>
    <property type="match status" value="1"/>
</dbReference>
<keyword evidence="14" id="KW-0325">Glycoprotein</keyword>
<keyword evidence="4 17" id="KW-0808">Transferase</keyword>
<feature type="transmembrane region" description="Helical" evidence="20">
    <location>
        <begin position="442"/>
        <end position="465"/>
    </location>
</feature>
<dbReference type="GO" id="GO:0051707">
    <property type="term" value="P:response to other organism"/>
    <property type="evidence" value="ECO:0007669"/>
    <property type="project" value="UniProtKB-ARBA"/>
</dbReference>
<dbReference type="CDD" id="cd01098">
    <property type="entry name" value="PAN_AP_plant"/>
    <property type="match status" value="1"/>
</dbReference>
<evidence type="ECO:0000256" key="11">
    <source>
        <dbReference type="ARBA" id="ARBA00023136"/>
    </source>
</evidence>
<dbReference type="InterPro" id="IPR000858">
    <property type="entry name" value="S_locus_glycoprot_dom"/>
</dbReference>
<comment type="caution">
    <text evidence="26">The sequence shown here is derived from an EMBL/GenBank/DDBJ whole genome shotgun (WGS) entry which is preliminary data.</text>
</comment>
<feature type="domain" description="EGF-like" evidence="23">
    <location>
        <begin position="272"/>
        <end position="308"/>
    </location>
</feature>
<evidence type="ECO:0000256" key="9">
    <source>
        <dbReference type="ARBA" id="ARBA00022840"/>
    </source>
</evidence>
<dbReference type="InterPro" id="IPR003609">
    <property type="entry name" value="Pan_app"/>
</dbReference>
<keyword evidence="13" id="KW-0675">Receptor</keyword>
<dbReference type="CDD" id="cd14066">
    <property type="entry name" value="STKc_IRAK"/>
    <property type="match status" value="1"/>
</dbReference>
<evidence type="ECO:0000259" key="23">
    <source>
        <dbReference type="PROSITE" id="PS50026"/>
    </source>
</evidence>
<keyword evidence="5 20" id="KW-0812">Transmembrane</keyword>
<dbReference type="Pfam" id="PF00069">
    <property type="entry name" value="Pkinase"/>
    <property type="match status" value="1"/>
</dbReference>
<evidence type="ECO:0000256" key="10">
    <source>
        <dbReference type="ARBA" id="ARBA00022989"/>
    </source>
</evidence>
<dbReference type="Gene3D" id="2.90.10.10">
    <property type="entry name" value="Bulb-type lectin domain"/>
    <property type="match status" value="1"/>
</dbReference>
<feature type="domain" description="Bulb-type lectin" evidence="24">
    <location>
        <begin position="22"/>
        <end position="141"/>
    </location>
</feature>
<comment type="catalytic activity">
    <reaction evidence="15 17">
        <text>L-threonyl-[protein] + ATP = O-phospho-L-threonyl-[protein] + ADP + H(+)</text>
        <dbReference type="Rhea" id="RHEA:46608"/>
        <dbReference type="Rhea" id="RHEA-COMP:11060"/>
        <dbReference type="Rhea" id="RHEA-COMP:11605"/>
        <dbReference type="ChEBI" id="CHEBI:15378"/>
        <dbReference type="ChEBI" id="CHEBI:30013"/>
        <dbReference type="ChEBI" id="CHEBI:30616"/>
        <dbReference type="ChEBI" id="CHEBI:61977"/>
        <dbReference type="ChEBI" id="CHEBI:456216"/>
        <dbReference type="EC" id="2.7.11.1"/>
    </reaction>
</comment>
<reference evidence="26" key="1">
    <citation type="journal article" date="2022" name="Cell">
        <title>Repeat-based holocentromeres influence genome architecture and karyotype evolution.</title>
        <authorList>
            <person name="Hofstatter P.G."/>
            <person name="Thangavel G."/>
            <person name="Lux T."/>
            <person name="Neumann P."/>
            <person name="Vondrak T."/>
            <person name="Novak P."/>
            <person name="Zhang M."/>
            <person name="Costa L."/>
            <person name="Castellani M."/>
            <person name="Scott A."/>
            <person name="Toegelov H."/>
            <person name="Fuchs J."/>
            <person name="Mata-Sucre Y."/>
            <person name="Dias Y."/>
            <person name="Vanzela A.L.L."/>
            <person name="Huettel B."/>
            <person name="Almeida C.C.S."/>
            <person name="Simkova H."/>
            <person name="Souza G."/>
            <person name="Pedrosa-Harand A."/>
            <person name="Macas J."/>
            <person name="Mayer K.F.X."/>
            <person name="Houben A."/>
            <person name="Marques A."/>
        </authorList>
    </citation>
    <scope>NUCLEOTIDE SEQUENCE</scope>
    <source>
        <strain evidence="26">RhyBre1mFocal</strain>
    </source>
</reference>
<comment type="caution">
    <text evidence="18">Lacks conserved residue(s) required for the propagation of feature annotation.</text>
</comment>
<dbReference type="GO" id="GO:0005524">
    <property type="term" value="F:ATP binding"/>
    <property type="evidence" value="ECO:0007669"/>
    <property type="project" value="UniProtKB-UniRule"/>
</dbReference>
<accession>A0A9Q0C5U9</accession>
<dbReference type="Gene3D" id="3.50.4.10">
    <property type="entry name" value="Hepatocyte Growth Factor"/>
    <property type="match status" value="1"/>
</dbReference>
<name>A0A9Q0C5U9_9POAL</name>
<dbReference type="FunFam" id="1.10.510.10:FF:000302">
    <property type="entry name" value="Serine/threonine-protein kinase"/>
    <property type="match status" value="1"/>
</dbReference>
<feature type="binding site" evidence="19">
    <location>
        <position position="527"/>
    </location>
    <ligand>
        <name>ATP</name>
        <dbReference type="ChEBI" id="CHEBI:30616"/>
    </ligand>
</feature>
<keyword evidence="9 17" id="KW-0067">ATP-binding</keyword>
<evidence type="ECO:0000256" key="13">
    <source>
        <dbReference type="ARBA" id="ARBA00023170"/>
    </source>
</evidence>
<dbReference type="FunFam" id="3.30.200.20:FF:000059">
    <property type="entry name" value="S-receptor-like serine/threonine-protein kinase"/>
    <property type="match status" value="1"/>
</dbReference>
<dbReference type="PIRSF" id="PIRSF000641">
    <property type="entry name" value="SRK"/>
    <property type="match status" value="1"/>
</dbReference>
<evidence type="ECO:0000256" key="14">
    <source>
        <dbReference type="ARBA" id="ARBA00023180"/>
    </source>
</evidence>
<evidence type="ECO:0000256" key="5">
    <source>
        <dbReference type="ARBA" id="ARBA00022692"/>
    </source>
</evidence>
<dbReference type="GO" id="GO:0004674">
    <property type="term" value="F:protein serine/threonine kinase activity"/>
    <property type="evidence" value="ECO:0007669"/>
    <property type="project" value="UniProtKB-KW"/>
</dbReference>
<dbReference type="FunFam" id="2.90.10.10:FF:000006">
    <property type="entry name" value="Serine/threonine-protein kinase"/>
    <property type="match status" value="1"/>
</dbReference>
<dbReference type="GO" id="GO:0016020">
    <property type="term" value="C:membrane"/>
    <property type="evidence" value="ECO:0007669"/>
    <property type="project" value="UniProtKB-SubCell"/>
</dbReference>
<evidence type="ECO:0000256" key="18">
    <source>
        <dbReference type="PROSITE-ProRule" id="PRU00076"/>
    </source>
</evidence>
<dbReference type="InterPro" id="IPR001480">
    <property type="entry name" value="Bulb-type_lectin_dom"/>
</dbReference>
<protein>
    <recommendedName>
        <fullName evidence="17">Receptor-like serine/threonine-protein kinase</fullName>
        <ecNumber evidence="17">2.7.11.1</ecNumber>
    </recommendedName>
</protein>
<dbReference type="SMART" id="SM00220">
    <property type="entry name" value="S_TKc"/>
    <property type="match status" value="1"/>
</dbReference>
<dbReference type="SUPFAM" id="SSF51110">
    <property type="entry name" value="alpha-D-mannose-specific plant lectins"/>
    <property type="match status" value="1"/>
</dbReference>
<keyword evidence="10 20" id="KW-1133">Transmembrane helix</keyword>
<evidence type="ECO:0000256" key="8">
    <source>
        <dbReference type="ARBA" id="ARBA00022777"/>
    </source>
</evidence>
<dbReference type="PROSITE" id="PS50948">
    <property type="entry name" value="PAN"/>
    <property type="match status" value="1"/>
</dbReference>
<keyword evidence="8 17" id="KW-0418">Kinase</keyword>
<evidence type="ECO:0000313" key="27">
    <source>
        <dbReference type="Proteomes" id="UP001151287"/>
    </source>
</evidence>
<dbReference type="InterPro" id="IPR017441">
    <property type="entry name" value="Protein_kinase_ATP_BS"/>
</dbReference>
<evidence type="ECO:0000256" key="12">
    <source>
        <dbReference type="ARBA" id="ARBA00023157"/>
    </source>
</evidence>
<feature type="chain" id="PRO_5040108775" description="Receptor-like serine/threonine-protein kinase" evidence="21">
    <location>
        <begin position="19"/>
        <end position="791"/>
    </location>
</feature>
<dbReference type="Gene3D" id="3.30.200.20">
    <property type="entry name" value="Phosphorylase Kinase, domain 1"/>
    <property type="match status" value="1"/>
</dbReference>
<evidence type="ECO:0000259" key="25">
    <source>
        <dbReference type="PROSITE" id="PS50948"/>
    </source>
</evidence>
<gene>
    <name evidence="26" type="ORF">LUZ63_019115</name>
</gene>
<dbReference type="InterPro" id="IPR000719">
    <property type="entry name" value="Prot_kinase_dom"/>
</dbReference>
<dbReference type="EC" id="2.7.11.1" evidence="17"/>
<comment type="similarity">
    <text evidence="17">Belongs to the protein kinase superfamily. Ser/Thr protein kinase family.</text>
</comment>
<dbReference type="AlphaFoldDB" id="A0A9Q0C5U9"/>
<feature type="domain" description="Apple" evidence="25">
    <location>
        <begin position="314"/>
        <end position="400"/>
    </location>
</feature>
<dbReference type="InterPro" id="IPR024171">
    <property type="entry name" value="SRK-like_kinase"/>
</dbReference>
<evidence type="ECO:0000256" key="1">
    <source>
        <dbReference type="ARBA" id="ARBA00004479"/>
    </source>
</evidence>
<evidence type="ECO:0000259" key="24">
    <source>
        <dbReference type="PROSITE" id="PS50927"/>
    </source>
</evidence>
<dbReference type="PANTHER" id="PTHR47974">
    <property type="entry name" value="OS07G0415500 PROTEIN"/>
    <property type="match status" value="1"/>
</dbReference>
<dbReference type="CDD" id="cd00053">
    <property type="entry name" value="EGF"/>
    <property type="match status" value="1"/>
</dbReference>
<evidence type="ECO:0000256" key="7">
    <source>
        <dbReference type="ARBA" id="ARBA00022741"/>
    </source>
</evidence>
<dbReference type="SMART" id="SM00108">
    <property type="entry name" value="B_lectin"/>
    <property type="match status" value="1"/>
</dbReference>
<evidence type="ECO:0000256" key="21">
    <source>
        <dbReference type="SAM" id="SignalP"/>
    </source>
</evidence>
<dbReference type="InterPro" id="IPR000742">
    <property type="entry name" value="EGF"/>
</dbReference>
<dbReference type="OrthoDB" id="619632at2759"/>
<dbReference type="EMBL" id="JAMQYH010000005">
    <property type="protein sequence ID" value="KAJ1687725.1"/>
    <property type="molecule type" value="Genomic_DNA"/>
</dbReference>
<feature type="domain" description="Protein kinase" evidence="22">
    <location>
        <begin position="499"/>
        <end position="782"/>
    </location>
</feature>
<evidence type="ECO:0000256" key="15">
    <source>
        <dbReference type="ARBA" id="ARBA00047899"/>
    </source>
</evidence>
<evidence type="ECO:0000256" key="19">
    <source>
        <dbReference type="PROSITE-ProRule" id="PRU10141"/>
    </source>
</evidence>
<evidence type="ECO:0000256" key="2">
    <source>
        <dbReference type="ARBA" id="ARBA00022527"/>
    </source>
</evidence>
<dbReference type="PROSITE" id="PS50927">
    <property type="entry name" value="BULB_LECTIN"/>
    <property type="match status" value="1"/>
</dbReference>
<evidence type="ECO:0000256" key="6">
    <source>
        <dbReference type="ARBA" id="ARBA00022729"/>
    </source>
</evidence>
<dbReference type="Gene3D" id="1.10.510.10">
    <property type="entry name" value="Transferase(Phosphotransferase) domain 1"/>
    <property type="match status" value="1"/>
</dbReference>
<dbReference type="GO" id="GO:0048544">
    <property type="term" value="P:recognition of pollen"/>
    <property type="evidence" value="ECO:0007669"/>
    <property type="project" value="InterPro"/>
</dbReference>
<organism evidence="26 27">
    <name type="scientific">Rhynchospora breviuscula</name>
    <dbReference type="NCBI Taxonomy" id="2022672"/>
    <lineage>
        <taxon>Eukaryota</taxon>
        <taxon>Viridiplantae</taxon>
        <taxon>Streptophyta</taxon>
        <taxon>Embryophyta</taxon>
        <taxon>Tracheophyta</taxon>
        <taxon>Spermatophyta</taxon>
        <taxon>Magnoliopsida</taxon>
        <taxon>Liliopsida</taxon>
        <taxon>Poales</taxon>
        <taxon>Cyperaceae</taxon>
        <taxon>Cyperoideae</taxon>
        <taxon>Rhynchosporeae</taxon>
        <taxon>Rhynchospora</taxon>
    </lineage>
</organism>
<dbReference type="PROSITE" id="PS50011">
    <property type="entry name" value="PROTEIN_KINASE_DOM"/>
    <property type="match status" value="1"/>
</dbReference>
<keyword evidence="11 20" id="KW-0472">Membrane</keyword>
<dbReference type="PANTHER" id="PTHR47974:SF4">
    <property type="entry name" value="RECEPTOR-LIKE SERINE_THREONINE-PROTEIN KINASE"/>
    <property type="match status" value="1"/>
</dbReference>